<dbReference type="RefSeq" id="WP_021798200.1">
    <property type="nucleotide sequence ID" value="NZ_ACVN02000239.1"/>
</dbReference>
<dbReference type="Proteomes" id="UP000017052">
    <property type="component" value="Unassembled WGS sequence"/>
</dbReference>
<keyword evidence="2" id="KW-1185">Reference proteome</keyword>
<dbReference type="GeneID" id="95360340"/>
<comment type="caution">
    <text evidence="1">The sequence shown here is derived from an EMBL/GenBank/DDBJ whole genome shotgun (WGS) entry which is preliminary data.</text>
</comment>
<gene>
    <name evidence="1" type="ORF">HMPREF0682_2631</name>
</gene>
<accession>U2RIB4</accession>
<dbReference type="EMBL" id="ACVN02000239">
    <property type="protein sequence ID" value="ERK53318.1"/>
    <property type="molecule type" value="Genomic_DNA"/>
</dbReference>
<dbReference type="AlphaFoldDB" id="U2RIB4"/>
<proteinExistence type="predicted"/>
<sequence length="109" mass="12688">MVTFDDLPPRSPILEIDEEIEAIHGLMSMPLDYLKEHFVEFHDYAIFMIMPYGSAVYTDITPENEGEFFKFADWLDEVYPKLGKPRLAGSAAFRLSYDSLTEEYPDLKR</sequence>
<evidence type="ECO:0000313" key="1">
    <source>
        <dbReference type="EMBL" id="ERK53318.1"/>
    </source>
</evidence>
<organism evidence="1 2">
    <name type="scientific">Propionibacterium acidifaciens F0233</name>
    <dbReference type="NCBI Taxonomy" id="553198"/>
    <lineage>
        <taxon>Bacteria</taxon>
        <taxon>Bacillati</taxon>
        <taxon>Actinomycetota</taxon>
        <taxon>Actinomycetes</taxon>
        <taxon>Propionibacteriales</taxon>
        <taxon>Propionibacteriaceae</taxon>
        <taxon>Propionibacterium</taxon>
    </lineage>
</organism>
<protein>
    <submittedName>
        <fullName evidence="1">Uncharacterized protein</fullName>
    </submittedName>
</protein>
<name>U2RIB4_9ACTN</name>
<dbReference type="OrthoDB" id="5232927at2"/>
<evidence type="ECO:0000313" key="2">
    <source>
        <dbReference type="Proteomes" id="UP000017052"/>
    </source>
</evidence>
<reference evidence="1" key="1">
    <citation type="submission" date="2013-08" db="EMBL/GenBank/DDBJ databases">
        <authorList>
            <person name="Durkin A.S."/>
            <person name="Haft D.R."/>
            <person name="McCorrison J."/>
            <person name="Torralba M."/>
            <person name="Gillis M."/>
            <person name="Haft D.H."/>
            <person name="Methe B."/>
            <person name="Sutton G."/>
            <person name="Nelson K.E."/>
        </authorList>
    </citation>
    <scope>NUCLEOTIDE SEQUENCE [LARGE SCALE GENOMIC DNA]</scope>
    <source>
        <strain evidence="1">F0233</strain>
    </source>
</reference>